<dbReference type="Gene3D" id="1.10.287.130">
    <property type="match status" value="1"/>
</dbReference>
<keyword evidence="9" id="KW-0902">Two-component regulatory system</keyword>
<name>A0ABY2BUL0_9ACTN</name>
<feature type="region of interest" description="Disordered" evidence="11">
    <location>
        <begin position="1"/>
        <end position="20"/>
    </location>
</feature>
<evidence type="ECO:0000259" key="13">
    <source>
        <dbReference type="PROSITE" id="PS50109"/>
    </source>
</evidence>
<comment type="catalytic activity">
    <reaction evidence="1">
        <text>ATP + protein L-histidine = ADP + protein N-phospho-L-histidine.</text>
        <dbReference type="EC" id="2.7.13.3"/>
    </reaction>
</comment>
<organism evidence="14 15">
    <name type="scientific">Kribbella orskensis</name>
    <dbReference type="NCBI Taxonomy" id="2512216"/>
    <lineage>
        <taxon>Bacteria</taxon>
        <taxon>Bacillati</taxon>
        <taxon>Actinomycetota</taxon>
        <taxon>Actinomycetes</taxon>
        <taxon>Propionibacteriales</taxon>
        <taxon>Kribbellaceae</taxon>
        <taxon>Kribbella</taxon>
    </lineage>
</organism>
<keyword evidence="4" id="KW-0597">Phosphoprotein</keyword>
<keyword evidence="6 12" id="KW-0812">Transmembrane</keyword>
<keyword evidence="7 14" id="KW-0418">Kinase</keyword>
<dbReference type="GO" id="GO:0016301">
    <property type="term" value="F:kinase activity"/>
    <property type="evidence" value="ECO:0007669"/>
    <property type="project" value="UniProtKB-KW"/>
</dbReference>
<dbReference type="CDD" id="cd00082">
    <property type="entry name" value="HisKA"/>
    <property type="match status" value="1"/>
</dbReference>
<dbReference type="SMART" id="SM00387">
    <property type="entry name" value="HATPase_c"/>
    <property type="match status" value="1"/>
</dbReference>
<dbReference type="PRINTS" id="PR00344">
    <property type="entry name" value="BCTRLSENSOR"/>
</dbReference>
<dbReference type="SUPFAM" id="SSF47384">
    <property type="entry name" value="Homodimeric domain of signal transducing histidine kinase"/>
    <property type="match status" value="1"/>
</dbReference>
<comment type="caution">
    <text evidence="14">The sequence shown here is derived from an EMBL/GenBank/DDBJ whole genome shotgun (WGS) entry which is preliminary data.</text>
</comment>
<reference evidence="14 15" key="1">
    <citation type="journal article" date="2015" name="Stand. Genomic Sci.">
        <title>Genomic Encyclopedia of Bacterial and Archaeal Type Strains, Phase III: the genomes of soil and plant-associated and newly described type strains.</title>
        <authorList>
            <person name="Whitman W.B."/>
            <person name="Woyke T."/>
            <person name="Klenk H.P."/>
            <person name="Zhou Y."/>
            <person name="Lilburn T.G."/>
            <person name="Beck B.J."/>
            <person name="De Vos P."/>
            <person name="Vandamme P."/>
            <person name="Eisen J.A."/>
            <person name="Garrity G."/>
            <person name="Hugenholtz P."/>
            <person name="Kyrpides N.C."/>
        </authorList>
    </citation>
    <scope>NUCLEOTIDE SEQUENCE [LARGE SCALE GENOMIC DNA]</scope>
    <source>
        <strain evidence="14 15">VKM Ac-2538</strain>
    </source>
</reference>
<evidence type="ECO:0000256" key="10">
    <source>
        <dbReference type="ARBA" id="ARBA00023136"/>
    </source>
</evidence>
<gene>
    <name evidence="14" type="ORF">EV644_101578</name>
</gene>
<dbReference type="Gene3D" id="3.30.565.10">
    <property type="entry name" value="Histidine kinase-like ATPase, C-terminal domain"/>
    <property type="match status" value="1"/>
</dbReference>
<evidence type="ECO:0000256" key="12">
    <source>
        <dbReference type="SAM" id="Phobius"/>
    </source>
</evidence>
<feature type="transmembrane region" description="Helical" evidence="12">
    <location>
        <begin position="111"/>
        <end position="127"/>
    </location>
</feature>
<feature type="transmembrane region" description="Helical" evidence="12">
    <location>
        <begin position="33"/>
        <end position="52"/>
    </location>
</feature>
<keyword evidence="10 12" id="KW-0472">Membrane</keyword>
<dbReference type="SMART" id="SM00388">
    <property type="entry name" value="HisKA"/>
    <property type="match status" value="1"/>
</dbReference>
<evidence type="ECO:0000256" key="7">
    <source>
        <dbReference type="ARBA" id="ARBA00022777"/>
    </source>
</evidence>
<dbReference type="SUPFAM" id="SSF55874">
    <property type="entry name" value="ATPase domain of HSP90 chaperone/DNA topoisomerase II/histidine kinase"/>
    <property type="match status" value="1"/>
</dbReference>
<dbReference type="EMBL" id="SLWM01000001">
    <property type="protein sequence ID" value="TCO31935.1"/>
    <property type="molecule type" value="Genomic_DNA"/>
</dbReference>
<dbReference type="EC" id="2.7.13.3" evidence="3"/>
<evidence type="ECO:0000256" key="2">
    <source>
        <dbReference type="ARBA" id="ARBA00004236"/>
    </source>
</evidence>
<comment type="subcellular location">
    <subcellularLocation>
        <location evidence="2">Cell membrane</location>
    </subcellularLocation>
</comment>
<keyword evidence="8 12" id="KW-1133">Transmembrane helix</keyword>
<dbReference type="PANTHER" id="PTHR45436">
    <property type="entry name" value="SENSOR HISTIDINE KINASE YKOH"/>
    <property type="match status" value="1"/>
</dbReference>
<sequence>MSVISYRQRDRSAGTPAARQTRPWRLTTRGEQVVDGALAAIIIAMLVLMVRMPGQETIPYHILFLSLTIVYGFRVWPLWPTVLVTLAVTGATGWILGSHAFSGIIDRAELAEVPLMPALFVAMVWHARRRVAALRQVELMADQRRASLERERGFFRDTSHALRTPLTIARGHLELAATGPVPAVASQRIGVAVHQLERMSALSDRLLALARLDAGEELEMRRTDIGALVSQIGRNWSAGTDRHWVVICRPTRVVDCDPEWMELALDALIENAVHYTGPRDTIRLGCIAMPDRYMITVDDSGPGIPAEQLPHVFERFWHRRPPDGPMGSGLGLPMAKAVAEAHGGVLRAMTSLDGGARFELTVPTGR</sequence>
<dbReference type="Pfam" id="PF00512">
    <property type="entry name" value="HisKA"/>
    <property type="match status" value="1"/>
</dbReference>
<dbReference type="PROSITE" id="PS50109">
    <property type="entry name" value="HIS_KIN"/>
    <property type="match status" value="1"/>
</dbReference>
<dbReference type="InterPro" id="IPR004358">
    <property type="entry name" value="Sig_transdc_His_kin-like_C"/>
</dbReference>
<evidence type="ECO:0000313" key="15">
    <source>
        <dbReference type="Proteomes" id="UP000295818"/>
    </source>
</evidence>
<proteinExistence type="predicted"/>
<dbReference type="PANTHER" id="PTHR45436:SF5">
    <property type="entry name" value="SENSOR HISTIDINE KINASE TRCS"/>
    <property type="match status" value="1"/>
</dbReference>
<evidence type="ECO:0000256" key="8">
    <source>
        <dbReference type="ARBA" id="ARBA00022989"/>
    </source>
</evidence>
<feature type="domain" description="Histidine kinase" evidence="13">
    <location>
        <begin position="157"/>
        <end position="366"/>
    </location>
</feature>
<evidence type="ECO:0000256" key="9">
    <source>
        <dbReference type="ARBA" id="ARBA00023012"/>
    </source>
</evidence>
<dbReference type="CDD" id="cd00075">
    <property type="entry name" value="HATPase"/>
    <property type="match status" value="1"/>
</dbReference>
<accession>A0ABY2BUL0</accession>
<evidence type="ECO:0000256" key="4">
    <source>
        <dbReference type="ARBA" id="ARBA00022553"/>
    </source>
</evidence>
<evidence type="ECO:0000313" key="14">
    <source>
        <dbReference type="EMBL" id="TCO31935.1"/>
    </source>
</evidence>
<protein>
    <recommendedName>
        <fullName evidence="3">histidine kinase</fullName>
        <ecNumber evidence="3">2.7.13.3</ecNumber>
    </recommendedName>
</protein>
<evidence type="ECO:0000256" key="3">
    <source>
        <dbReference type="ARBA" id="ARBA00012438"/>
    </source>
</evidence>
<feature type="transmembrane region" description="Helical" evidence="12">
    <location>
        <begin position="83"/>
        <end position="105"/>
    </location>
</feature>
<dbReference type="InterPro" id="IPR005467">
    <property type="entry name" value="His_kinase_dom"/>
</dbReference>
<dbReference type="InterPro" id="IPR036097">
    <property type="entry name" value="HisK_dim/P_sf"/>
</dbReference>
<evidence type="ECO:0000256" key="11">
    <source>
        <dbReference type="SAM" id="MobiDB-lite"/>
    </source>
</evidence>
<evidence type="ECO:0000256" key="1">
    <source>
        <dbReference type="ARBA" id="ARBA00000085"/>
    </source>
</evidence>
<keyword evidence="5" id="KW-0808">Transferase</keyword>
<evidence type="ECO:0000256" key="6">
    <source>
        <dbReference type="ARBA" id="ARBA00022692"/>
    </source>
</evidence>
<dbReference type="InterPro" id="IPR036890">
    <property type="entry name" value="HATPase_C_sf"/>
</dbReference>
<dbReference type="Pfam" id="PF02518">
    <property type="entry name" value="HATPase_c"/>
    <property type="match status" value="1"/>
</dbReference>
<evidence type="ECO:0000256" key="5">
    <source>
        <dbReference type="ARBA" id="ARBA00022679"/>
    </source>
</evidence>
<dbReference type="InterPro" id="IPR050428">
    <property type="entry name" value="TCS_sensor_his_kinase"/>
</dbReference>
<keyword evidence="15" id="KW-1185">Reference proteome</keyword>
<dbReference type="InterPro" id="IPR003594">
    <property type="entry name" value="HATPase_dom"/>
</dbReference>
<dbReference type="InterPro" id="IPR003661">
    <property type="entry name" value="HisK_dim/P_dom"/>
</dbReference>
<dbReference type="Proteomes" id="UP000295818">
    <property type="component" value="Unassembled WGS sequence"/>
</dbReference>